<proteinExistence type="predicted"/>
<dbReference type="EMBL" id="OZ075114">
    <property type="protein sequence ID" value="CAL5055970.1"/>
    <property type="molecule type" value="Genomic_DNA"/>
</dbReference>
<reference evidence="5" key="1">
    <citation type="submission" date="2024-06" db="EMBL/GenBank/DDBJ databases">
        <authorList>
            <person name="Ryan C."/>
        </authorList>
    </citation>
    <scope>NUCLEOTIDE SEQUENCE [LARGE SCALE GENOMIC DNA]</scope>
</reference>
<keyword evidence="2" id="KW-0472">Membrane</keyword>
<reference evidence="3 5" key="2">
    <citation type="submission" date="2024-10" db="EMBL/GenBank/DDBJ databases">
        <authorList>
            <person name="Ryan C."/>
        </authorList>
    </citation>
    <scope>NUCLEOTIDE SEQUENCE [LARGE SCALE GENOMIC DNA]</scope>
</reference>
<feature type="region of interest" description="Disordered" evidence="1">
    <location>
        <begin position="1"/>
        <end position="26"/>
    </location>
</feature>
<dbReference type="Proteomes" id="UP001497457">
    <property type="component" value="Chromosome 3rd"/>
</dbReference>
<keyword evidence="2" id="KW-1133">Transmembrane helix</keyword>
<gene>
    <name evidence="3" type="ORF">URODEC1_LOCUS74948</name>
    <name evidence="4" type="ORF">URODEC1_LOCUS94759</name>
</gene>
<evidence type="ECO:0000256" key="1">
    <source>
        <dbReference type="SAM" id="MobiDB-lite"/>
    </source>
</evidence>
<feature type="compositionally biased region" description="Basic and acidic residues" evidence="1">
    <location>
        <begin position="1"/>
        <end position="19"/>
    </location>
</feature>
<feature type="transmembrane region" description="Helical" evidence="2">
    <location>
        <begin position="127"/>
        <end position="146"/>
    </location>
</feature>
<organism evidence="3 5">
    <name type="scientific">Urochloa decumbens</name>
    <dbReference type="NCBI Taxonomy" id="240449"/>
    <lineage>
        <taxon>Eukaryota</taxon>
        <taxon>Viridiplantae</taxon>
        <taxon>Streptophyta</taxon>
        <taxon>Embryophyta</taxon>
        <taxon>Tracheophyta</taxon>
        <taxon>Spermatophyta</taxon>
        <taxon>Magnoliopsida</taxon>
        <taxon>Liliopsida</taxon>
        <taxon>Poales</taxon>
        <taxon>Poaceae</taxon>
        <taxon>PACMAD clade</taxon>
        <taxon>Panicoideae</taxon>
        <taxon>Panicodae</taxon>
        <taxon>Paniceae</taxon>
        <taxon>Melinidinae</taxon>
        <taxon>Urochloa</taxon>
    </lineage>
</organism>
<dbReference type="Proteomes" id="UP001497457">
    <property type="component" value="Chromosome 4rd"/>
</dbReference>
<evidence type="ECO:0000256" key="2">
    <source>
        <dbReference type="SAM" id="Phobius"/>
    </source>
</evidence>
<evidence type="ECO:0000313" key="5">
    <source>
        <dbReference type="Proteomes" id="UP001497457"/>
    </source>
</evidence>
<protein>
    <submittedName>
        <fullName evidence="3">Uncharacterized protein</fullName>
    </submittedName>
</protein>
<keyword evidence="5" id="KW-1185">Reference proteome</keyword>
<evidence type="ECO:0000313" key="4">
    <source>
        <dbReference type="EMBL" id="CAL5055970.1"/>
    </source>
</evidence>
<keyword evidence="2" id="KW-0812">Transmembrane</keyword>
<accession>A0ABC9CH31</accession>
<name>A0ABC9CH31_9POAL</name>
<evidence type="ECO:0000313" key="3">
    <source>
        <dbReference type="EMBL" id="CAL5019738.1"/>
    </source>
</evidence>
<dbReference type="AlphaFoldDB" id="A0ABC9CH31"/>
<sequence length="154" mass="17339">MSSAKDESNASGSHEELIYDPKSGMSQEEFEWRRRQYKMAGQRMPHLLDDLRTHSERMRHHFRDDPDALAKWVRYENEVHAAFESNLKNPIALRMRLPNSVLYKILMKESSSKSLVGMFSGRSNKRIGGAAAVGVAIGIAVLPGLVEPVEAAED</sequence>
<dbReference type="EMBL" id="OZ075113">
    <property type="protein sequence ID" value="CAL5019738.1"/>
    <property type="molecule type" value="Genomic_DNA"/>
</dbReference>